<proteinExistence type="predicted"/>
<accession>A0A543PJP6</accession>
<sequence length="113" mass="12721">MATEPELPPDVAGIAEHLARWARGYSNHLKWNEQAKFKADLMNARPRWCAVSPASFAAKLRHEGMREEDVAELVDWLTRAQAGRRLVPHSSYRSFVFNPPPNPAGAPLSDSDW</sequence>
<dbReference type="OrthoDB" id="4558903at2"/>
<keyword evidence="2" id="KW-1185">Reference proteome</keyword>
<dbReference type="RefSeq" id="WP_142026724.1">
    <property type="nucleotide sequence ID" value="NZ_VFQE01000001.1"/>
</dbReference>
<dbReference type="EMBL" id="VFQE01000001">
    <property type="protein sequence ID" value="TQN44296.1"/>
    <property type="molecule type" value="Genomic_DNA"/>
</dbReference>
<reference evidence="1 2" key="1">
    <citation type="submission" date="2019-06" db="EMBL/GenBank/DDBJ databases">
        <title>Sequencing the genomes of 1000 actinobacteria strains.</title>
        <authorList>
            <person name="Klenk H.-P."/>
        </authorList>
    </citation>
    <scope>NUCLEOTIDE SEQUENCE [LARGE SCALE GENOMIC DNA]</scope>
    <source>
        <strain evidence="1 2">DSM 46837</strain>
    </source>
</reference>
<evidence type="ECO:0000313" key="1">
    <source>
        <dbReference type="EMBL" id="TQN44296.1"/>
    </source>
</evidence>
<organism evidence="1 2">
    <name type="scientific">Blastococcus colisei</name>
    <dbReference type="NCBI Taxonomy" id="1564162"/>
    <lineage>
        <taxon>Bacteria</taxon>
        <taxon>Bacillati</taxon>
        <taxon>Actinomycetota</taxon>
        <taxon>Actinomycetes</taxon>
        <taxon>Geodermatophilales</taxon>
        <taxon>Geodermatophilaceae</taxon>
        <taxon>Blastococcus</taxon>
    </lineage>
</organism>
<gene>
    <name evidence="1" type="ORF">FHU33_3794</name>
</gene>
<protein>
    <submittedName>
        <fullName evidence="1">Uncharacterized protein</fullName>
    </submittedName>
</protein>
<name>A0A543PJP6_9ACTN</name>
<dbReference type="AlphaFoldDB" id="A0A543PJP6"/>
<comment type="caution">
    <text evidence="1">The sequence shown here is derived from an EMBL/GenBank/DDBJ whole genome shotgun (WGS) entry which is preliminary data.</text>
</comment>
<dbReference type="Proteomes" id="UP000319865">
    <property type="component" value="Unassembled WGS sequence"/>
</dbReference>
<evidence type="ECO:0000313" key="2">
    <source>
        <dbReference type="Proteomes" id="UP000319865"/>
    </source>
</evidence>